<gene>
    <name evidence="4" type="ORF">DCMF_18705</name>
</gene>
<evidence type="ECO:0000256" key="1">
    <source>
        <dbReference type="ARBA" id="ARBA00005278"/>
    </source>
</evidence>
<evidence type="ECO:0000256" key="2">
    <source>
        <dbReference type="ARBA" id="ARBA00023136"/>
    </source>
</evidence>
<dbReference type="PANTHER" id="PTHR22550:SF5">
    <property type="entry name" value="LEUCINE ZIPPER PROTEIN 4"/>
    <property type="match status" value="1"/>
</dbReference>
<dbReference type="Pfam" id="PF03323">
    <property type="entry name" value="GerA"/>
    <property type="match status" value="1"/>
</dbReference>
<keyword evidence="3" id="KW-0812">Transmembrane</keyword>
<evidence type="ECO:0000313" key="4">
    <source>
        <dbReference type="EMBL" id="ATW26510.1"/>
    </source>
</evidence>
<dbReference type="AlphaFoldDB" id="A0A3G1KVS2"/>
<dbReference type="RefSeq" id="WP_214658726.1">
    <property type="nucleotide sequence ID" value="NZ_CP017634.1"/>
</dbReference>
<protein>
    <recommendedName>
        <fullName evidence="6">Spore germination protein</fullName>
    </recommendedName>
</protein>
<comment type="similarity">
    <text evidence="1">Belongs to the GerABKA family.</text>
</comment>
<organism evidence="4 5">
    <name type="scientific">Formimonas warabiya</name>
    <dbReference type="NCBI Taxonomy" id="1761012"/>
    <lineage>
        <taxon>Bacteria</taxon>
        <taxon>Bacillati</taxon>
        <taxon>Bacillota</taxon>
        <taxon>Clostridia</taxon>
        <taxon>Eubacteriales</taxon>
        <taxon>Peptococcaceae</taxon>
        <taxon>Candidatus Formimonas</taxon>
    </lineage>
</organism>
<feature type="transmembrane region" description="Helical" evidence="3">
    <location>
        <begin position="404"/>
        <end position="423"/>
    </location>
</feature>
<dbReference type="GO" id="GO:0009847">
    <property type="term" value="P:spore germination"/>
    <property type="evidence" value="ECO:0007669"/>
    <property type="project" value="InterPro"/>
</dbReference>
<keyword evidence="2 3" id="KW-0472">Membrane</keyword>
<reference evidence="4 5" key="1">
    <citation type="submission" date="2016-10" db="EMBL/GenBank/DDBJ databases">
        <title>Complete Genome Sequence of Peptococcaceae strain DCMF.</title>
        <authorList>
            <person name="Edwards R.J."/>
            <person name="Holland S.I."/>
            <person name="Deshpande N.P."/>
            <person name="Wong Y.K."/>
            <person name="Ertan H."/>
            <person name="Manefield M."/>
            <person name="Russell T.L."/>
            <person name="Lee M.J."/>
        </authorList>
    </citation>
    <scope>NUCLEOTIDE SEQUENCE [LARGE SCALE GENOMIC DNA]</scope>
    <source>
        <strain evidence="4 5">DCMF</strain>
    </source>
</reference>
<dbReference type="GO" id="GO:0016020">
    <property type="term" value="C:membrane"/>
    <property type="evidence" value="ECO:0007669"/>
    <property type="project" value="InterPro"/>
</dbReference>
<dbReference type="KEGG" id="fwa:DCMF_18705"/>
<sequence length="516" mass="57032">MFFDRFIKNKKRPVLAKTASSVGHTEGIKGNAEEIAQYILQCTGTPGDLVIHRIKADEKTVGAIIYLETLVDGNVLGQHVIEPINKFIRKNEEPLGPGKVQLILSASKCMEIDDLHHAIEKLLSGYALIILNEVKRILAVSLLNSAKRPVEEAPTEKVIKGPREGFNETLNDNISMIRRSIKDPHLRLEKKTVGERTKTEIAVIYLDDVANPDIVQEVHKRLEQIEIDGIVESGYIAELISDKRITPFPLVQETERVDRVVASILEGRVAILVDRSAFNIIVPVTSNEFYQTSEDFYFNWITATGLRLIRAIGTIVAVTLPGFYLSMISVNPELLPPSVIQLEASARTQVPFPAVLEMVITFFAFEVLREASVRFPTNINMILGVGGGIVMGLAAINAGLVSGITVAIVVFCVLATFTTSNLAKEQAWRWVRYILFAAGAIFGFIGVIAAGVLVLAHMAGLKSFGVSYLAPWGPPILTDIADAPARLPWWLSYRRPPTYRPRQEDRMGKNKGEDEA</sequence>
<keyword evidence="5" id="KW-1185">Reference proteome</keyword>
<dbReference type="PANTHER" id="PTHR22550">
    <property type="entry name" value="SPORE GERMINATION PROTEIN"/>
    <property type="match status" value="1"/>
</dbReference>
<accession>A0A3G1KVS2</accession>
<feature type="transmembrane region" description="Helical" evidence="3">
    <location>
        <begin position="380"/>
        <end position="398"/>
    </location>
</feature>
<dbReference type="PIRSF" id="PIRSF005690">
    <property type="entry name" value="GerBA"/>
    <property type="match status" value="1"/>
</dbReference>
<keyword evidence="3" id="KW-1133">Transmembrane helix</keyword>
<dbReference type="InterPro" id="IPR004995">
    <property type="entry name" value="Spore_Ger"/>
</dbReference>
<evidence type="ECO:0000256" key="3">
    <source>
        <dbReference type="SAM" id="Phobius"/>
    </source>
</evidence>
<feature type="transmembrane region" description="Helical" evidence="3">
    <location>
        <begin position="308"/>
        <end position="330"/>
    </location>
</feature>
<dbReference type="Proteomes" id="UP000323521">
    <property type="component" value="Chromosome"/>
</dbReference>
<evidence type="ECO:0000313" key="5">
    <source>
        <dbReference type="Proteomes" id="UP000323521"/>
    </source>
</evidence>
<dbReference type="EMBL" id="CP017634">
    <property type="protein sequence ID" value="ATW26510.1"/>
    <property type="molecule type" value="Genomic_DNA"/>
</dbReference>
<feature type="transmembrane region" description="Helical" evidence="3">
    <location>
        <begin position="350"/>
        <end position="368"/>
    </location>
</feature>
<feature type="transmembrane region" description="Helical" evidence="3">
    <location>
        <begin position="435"/>
        <end position="459"/>
    </location>
</feature>
<evidence type="ECO:0008006" key="6">
    <source>
        <dbReference type="Google" id="ProtNLM"/>
    </source>
</evidence>
<proteinExistence type="inferred from homology"/>
<name>A0A3G1KVS2_FORW1</name>
<dbReference type="InterPro" id="IPR050768">
    <property type="entry name" value="UPF0353/GerABKA_families"/>
</dbReference>